<dbReference type="Pfam" id="PF24746">
    <property type="entry name" value="DUF7694"/>
    <property type="match status" value="1"/>
</dbReference>
<dbReference type="AlphaFoldDB" id="A0A2N5IVN6"/>
<protein>
    <recommendedName>
        <fullName evidence="1">DUF7694 domain-containing protein</fullName>
    </recommendedName>
</protein>
<keyword evidence="3" id="KW-1185">Reference proteome</keyword>
<dbReference type="OrthoDB" id="2087742at2"/>
<gene>
    <name evidence="2" type="ORF">Uis4E_2191</name>
</gene>
<proteinExistence type="predicted"/>
<dbReference type="RefSeq" id="WP_101623245.1">
    <property type="nucleotide sequence ID" value="NZ_NMWT01000036.1"/>
</dbReference>
<reference evidence="2 3" key="1">
    <citation type="submission" date="2017-07" db="EMBL/GenBank/DDBJ databases">
        <title>Bifidobacterium novel species.</title>
        <authorList>
            <person name="Lugli G.A."/>
            <person name="Milani C."/>
            <person name="Duranti S."/>
            <person name="Mangifesta M."/>
        </authorList>
    </citation>
    <scope>NUCLEOTIDE SEQUENCE [LARGE SCALE GENOMIC DNA]</scope>
    <source>
        <strain evidence="2 3">77</strain>
    </source>
</reference>
<evidence type="ECO:0000259" key="1">
    <source>
        <dbReference type="Pfam" id="PF24746"/>
    </source>
</evidence>
<dbReference type="Proteomes" id="UP000235034">
    <property type="component" value="Unassembled WGS sequence"/>
</dbReference>
<dbReference type="InterPro" id="IPR056111">
    <property type="entry name" value="DUF7694"/>
</dbReference>
<feature type="domain" description="DUF7694" evidence="1">
    <location>
        <begin position="53"/>
        <end position="117"/>
    </location>
</feature>
<dbReference type="EMBL" id="NMWT01000036">
    <property type="protein sequence ID" value="PLS26016.1"/>
    <property type="molecule type" value="Genomic_DNA"/>
</dbReference>
<comment type="caution">
    <text evidence="2">The sequence shown here is derived from an EMBL/GenBank/DDBJ whole genome shotgun (WGS) entry which is preliminary data.</text>
</comment>
<organism evidence="2 3">
    <name type="scientific">Bifidobacterium parmae</name>
    <dbReference type="NCBI Taxonomy" id="361854"/>
    <lineage>
        <taxon>Bacteria</taxon>
        <taxon>Bacillati</taxon>
        <taxon>Actinomycetota</taxon>
        <taxon>Actinomycetes</taxon>
        <taxon>Bifidobacteriales</taxon>
        <taxon>Bifidobacteriaceae</taxon>
        <taxon>Bifidobacterium</taxon>
    </lineage>
</organism>
<sequence>MSGLTLQPVLSRHMKPQPVTEENKRFMRAASRSGPPLKVWRSRDYFAQLYRDRNGYLRLSVNRVGIDLNGRWKDGITWDELQRVKQETIGDAWAVEIYPPKTDLVDVANIRHLWILDQRPPYAWHDKKGQQ</sequence>
<accession>A0A2N5IVN6</accession>
<evidence type="ECO:0000313" key="3">
    <source>
        <dbReference type="Proteomes" id="UP000235034"/>
    </source>
</evidence>
<name>A0A2N5IVN6_9BIFI</name>
<evidence type="ECO:0000313" key="2">
    <source>
        <dbReference type="EMBL" id="PLS26016.1"/>
    </source>
</evidence>